<feature type="transmembrane region" description="Helical" evidence="6">
    <location>
        <begin position="318"/>
        <end position="341"/>
    </location>
</feature>
<keyword evidence="4 6" id="KW-0472">Membrane</keyword>
<dbReference type="GO" id="GO:0005254">
    <property type="term" value="F:chloride channel activity"/>
    <property type="evidence" value="ECO:0007669"/>
    <property type="project" value="TreeGrafter"/>
</dbReference>
<dbReference type="Proteomes" id="UP000262825">
    <property type="component" value="Unassembled WGS sequence"/>
</dbReference>
<evidence type="ECO:0000313" key="8">
    <source>
        <dbReference type="EMBL" id="SSD58696.1"/>
    </source>
</evidence>
<dbReference type="InterPro" id="IPR007632">
    <property type="entry name" value="Anoctamin"/>
</dbReference>
<protein>
    <recommendedName>
        <fullName evidence="7">Anoctamin transmembrane domain-containing protein</fullName>
    </recommendedName>
</protein>
<evidence type="ECO:0000313" key="9">
    <source>
        <dbReference type="Proteomes" id="UP000262825"/>
    </source>
</evidence>
<keyword evidence="2 6" id="KW-0812">Transmembrane</keyword>
<evidence type="ECO:0000256" key="4">
    <source>
        <dbReference type="ARBA" id="ARBA00023136"/>
    </source>
</evidence>
<dbReference type="GO" id="GO:0032541">
    <property type="term" value="C:cortical endoplasmic reticulum"/>
    <property type="evidence" value="ECO:0007669"/>
    <property type="project" value="TreeGrafter"/>
</dbReference>
<evidence type="ECO:0000256" key="2">
    <source>
        <dbReference type="ARBA" id="ARBA00022692"/>
    </source>
</evidence>
<feature type="transmembrane region" description="Helical" evidence="6">
    <location>
        <begin position="155"/>
        <end position="173"/>
    </location>
</feature>
<feature type="compositionally biased region" description="Polar residues" evidence="5">
    <location>
        <begin position="723"/>
        <end position="737"/>
    </location>
</feature>
<sequence length="1073" mass="120181">MSSSNILVTQLDPNYIIAIKTAPINVKSSTNETINKIIFAINTEIDPKAQLTTRPGINNSTSFIIFVQSSLSDFITKFNDNAVTRTLAANSTSFKVYPIDTQTEKKLKAQYYKKNLSFLKINGQNLFFLKNSDLAKINEFTNTEVSLYFYFVQNYIYSLIPLSLIGCIVRYIANKSNWEFNYFYTGFVFLWSCFTINYWKYNLEPNFNSKIIAGEKKIVKNELNNTGSNDNIVFLKKLLFSPIALTFLVCLLCFQLICFFIEIFLTQIYDGKGKMILALLPTVLISVYIPLLTKFYNTVFVGRFVAWENSKDPEKSKIIKNFILVFMSNYGPLLITLFLYLPKGYLLNPELNSIRQFVSKYNIPVIQDYFEVDVNRYRSQYFYFTFTAQIIGIVTTNVLPILLEYIMCRLQGSTIAELDKINRLNDRRESVLLIETRKMVLTDNNSAWGSFNPTGDINYYSKFILQFGFIIMFSTIWPLAPMVCLVLNVVMFKCDLWRLFNKCTKLETTANDTNYISIQPWNEIIYLLFWLSTLVSPALIVMYKYTYLPNVGVKRGDIFKRDLWFAESPIIYDWGTIFTATMIFEHIGFLINYIVSHLYATSSNNKRNVNVTESNRLNVVALNEKNLPANGEKVSLINPEENTSTEASGTTREFNSTKKSNDIESVSTKKNSSAVVLNDVESPTMINSSISSDSSPQEKKSDEVTVSSDPTNVSVPLAETKQENLNSKGESALNTESSQDIGQVSKNITNKNNSAIVNTADTSITNATSSNMSKNHNISGSGGDTNKKTDIIGAQTNDTIANTTTATNNTAHRNKIDNFGELLTPIDSSSIAGATLPSIIPTSENYDLRKTLQKKNTMNNENTKAKKHVPTTASSLSLTNNEGTNIIDNISKKDNINHVTKLDDITDVSPTVKLNTKNISTLDTPIKAANKKTRASTTTTTTTTAISKDKPKATSNVAGSADISKKTTTIANTDLKSNGNSTKVRRNKSLRNPESSSANKTEKHHHHHHNSTATVTKSDKHHHDSSAPAGKTEKHHHQHHSGTASNHSNSLGTRGSSLVKRGLKTGTSVFRKI</sequence>
<feature type="region of interest" description="Disordered" evidence="5">
    <location>
        <begin position="638"/>
        <end position="737"/>
    </location>
</feature>
<dbReference type="Pfam" id="PF04547">
    <property type="entry name" value="Anoctamin"/>
    <property type="match status" value="1"/>
</dbReference>
<keyword evidence="3 6" id="KW-1133">Transmembrane helix</keyword>
<keyword evidence="9" id="KW-1185">Reference proteome</keyword>
<dbReference type="EMBL" id="UFAJ01000037">
    <property type="protein sequence ID" value="SSD58696.1"/>
    <property type="molecule type" value="Genomic_DNA"/>
</dbReference>
<feature type="transmembrane region" description="Helical" evidence="6">
    <location>
        <begin position="277"/>
        <end position="298"/>
    </location>
</feature>
<evidence type="ECO:0000256" key="1">
    <source>
        <dbReference type="ARBA" id="ARBA00004141"/>
    </source>
</evidence>
<feature type="compositionally biased region" description="Polar residues" evidence="5">
    <location>
        <begin position="1041"/>
        <end position="1056"/>
    </location>
</feature>
<feature type="compositionally biased region" description="Polar residues" evidence="5">
    <location>
        <begin position="640"/>
        <end position="654"/>
    </location>
</feature>
<feature type="transmembrane region" description="Helical" evidence="6">
    <location>
        <begin position="243"/>
        <end position="265"/>
    </location>
</feature>
<gene>
    <name evidence="8" type="ORF">SCODWIG_00457</name>
</gene>
<feature type="transmembrane region" description="Helical" evidence="6">
    <location>
        <begin position="463"/>
        <end position="492"/>
    </location>
</feature>
<feature type="transmembrane region" description="Helical" evidence="6">
    <location>
        <begin position="381"/>
        <end position="403"/>
    </location>
</feature>
<feature type="region of interest" description="Disordered" evidence="5">
    <location>
        <begin position="767"/>
        <end position="786"/>
    </location>
</feature>
<feature type="compositionally biased region" description="Polar residues" evidence="5">
    <location>
        <begin position="767"/>
        <end position="779"/>
    </location>
</feature>
<feature type="compositionally biased region" description="Polar residues" evidence="5">
    <location>
        <begin position="966"/>
        <end position="982"/>
    </location>
</feature>
<name>A0A376B1Y2_9ASCO</name>
<evidence type="ECO:0000256" key="3">
    <source>
        <dbReference type="ARBA" id="ARBA00022989"/>
    </source>
</evidence>
<comment type="subcellular location">
    <subcellularLocation>
        <location evidence="1">Membrane</location>
        <topology evidence="1">Multi-pass membrane protein</topology>
    </subcellularLocation>
</comment>
<dbReference type="AlphaFoldDB" id="A0A376B1Y2"/>
<feature type="compositionally biased region" description="Polar residues" evidence="5">
    <location>
        <begin position="663"/>
        <end position="675"/>
    </location>
</feature>
<organism evidence="8 9">
    <name type="scientific">Saccharomycodes ludwigii</name>
    <dbReference type="NCBI Taxonomy" id="36035"/>
    <lineage>
        <taxon>Eukaryota</taxon>
        <taxon>Fungi</taxon>
        <taxon>Dikarya</taxon>
        <taxon>Ascomycota</taxon>
        <taxon>Saccharomycotina</taxon>
        <taxon>Saccharomycetes</taxon>
        <taxon>Saccharomycodales</taxon>
        <taxon>Saccharomycodaceae</taxon>
        <taxon>Saccharomycodes</taxon>
    </lineage>
</organism>
<dbReference type="PANTHER" id="PTHR12308:SF73">
    <property type="entry name" value="ANOCTAMIN"/>
    <property type="match status" value="1"/>
</dbReference>
<reference evidence="9" key="1">
    <citation type="submission" date="2018-06" db="EMBL/GenBank/DDBJ databases">
        <authorList>
            <person name="Guldener U."/>
        </authorList>
    </citation>
    <scope>NUCLEOTIDE SEQUENCE [LARGE SCALE GENOMIC DNA]</scope>
    <source>
        <strain evidence="9">UTAD17</strain>
    </source>
</reference>
<evidence type="ECO:0000256" key="5">
    <source>
        <dbReference type="SAM" id="MobiDB-lite"/>
    </source>
</evidence>
<feature type="transmembrane region" description="Helical" evidence="6">
    <location>
        <begin position="524"/>
        <end position="545"/>
    </location>
</feature>
<feature type="domain" description="Anoctamin transmembrane" evidence="7">
    <location>
        <begin position="144"/>
        <end position="603"/>
    </location>
</feature>
<feature type="compositionally biased region" description="Polar residues" evidence="5">
    <location>
        <begin position="990"/>
        <end position="999"/>
    </location>
</feature>
<feature type="region of interest" description="Disordered" evidence="5">
    <location>
        <begin position="930"/>
        <end position="1073"/>
    </location>
</feature>
<evidence type="ECO:0000256" key="6">
    <source>
        <dbReference type="SAM" id="Phobius"/>
    </source>
</evidence>
<dbReference type="GO" id="GO:0016020">
    <property type="term" value="C:membrane"/>
    <property type="evidence" value="ECO:0007669"/>
    <property type="project" value="UniProtKB-SubCell"/>
</dbReference>
<dbReference type="InterPro" id="IPR049452">
    <property type="entry name" value="Anoctamin_TM"/>
</dbReference>
<feature type="compositionally biased region" description="Polar residues" evidence="5">
    <location>
        <begin position="704"/>
        <end position="714"/>
    </location>
</feature>
<feature type="compositionally biased region" description="Low complexity" evidence="5">
    <location>
        <begin position="681"/>
        <end position="695"/>
    </location>
</feature>
<accession>A0A376B1Y2</accession>
<dbReference type="VEuPathDB" id="FungiDB:SCODWIG_00457"/>
<feature type="transmembrane region" description="Helical" evidence="6">
    <location>
        <begin position="180"/>
        <end position="199"/>
    </location>
</feature>
<evidence type="ECO:0000259" key="7">
    <source>
        <dbReference type="Pfam" id="PF04547"/>
    </source>
</evidence>
<dbReference type="PANTHER" id="PTHR12308">
    <property type="entry name" value="ANOCTAMIN"/>
    <property type="match status" value="1"/>
</dbReference>
<proteinExistence type="predicted"/>